<dbReference type="Gene3D" id="3.40.50.720">
    <property type="entry name" value="NAD(P)-binding Rossmann-like Domain"/>
    <property type="match status" value="1"/>
</dbReference>
<dbReference type="InterPro" id="IPR020904">
    <property type="entry name" value="Sc_DH/Rdtase_CS"/>
</dbReference>
<dbReference type="NCBIfam" id="NF005559">
    <property type="entry name" value="PRK07231.1"/>
    <property type="match status" value="1"/>
</dbReference>
<reference evidence="5" key="1">
    <citation type="journal article" date="2019" name="Int. J. Syst. Evol. Microbiol.">
        <title>The Global Catalogue of Microorganisms (GCM) 10K type strain sequencing project: providing services to taxonomists for standard genome sequencing and annotation.</title>
        <authorList>
            <consortium name="The Broad Institute Genomics Platform"/>
            <consortium name="The Broad Institute Genome Sequencing Center for Infectious Disease"/>
            <person name="Wu L."/>
            <person name="Ma J."/>
        </authorList>
    </citation>
    <scope>NUCLEOTIDE SEQUENCE [LARGE SCALE GENOMIC DNA]</scope>
    <source>
        <strain evidence="5">CCUG 53903</strain>
    </source>
</reference>
<evidence type="ECO:0000256" key="1">
    <source>
        <dbReference type="ARBA" id="ARBA00006484"/>
    </source>
</evidence>
<dbReference type="EMBL" id="JBHSPA010000027">
    <property type="protein sequence ID" value="MFC5827085.1"/>
    <property type="molecule type" value="Genomic_DNA"/>
</dbReference>
<evidence type="ECO:0000313" key="4">
    <source>
        <dbReference type="EMBL" id="MFC5827085.1"/>
    </source>
</evidence>
<feature type="domain" description="Ketoreductase" evidence="3">
    <location>
        <begin position="7"/>
        <end position="183"/>
    </location>
</feature>
<keyword evidence="5" id="KW-1185">Reference proteome</keyword>
<comment type="similarity">
    <text evidence="1">Belongs to the short-chain dehydrogenases/reductases (SDR) family.</text>
</comment>
<dbReference type="Pfam" id="PF13561">
    <property type="entry name" value="adh_short_C2"/>
    <property type="match status" value="1"/>
</dbReference>
<dbReference type="PANTHER" id="PTHR43639">
    <property type="entry name" value="OXIDOREDUCTASE, SHORT-CHAIN DEHYDROGENASE/REDUCTASE FAMILY (AFU_ORTHOLOGUE AFUA_5G02870)"/>
    <property type="match status" value="1"/>
</dbReference>
<dbReference type="InterPro" id="IPR036291">
    <property type="entry name" value="NAD(P)-bd_dom_sf"/>
</dbReference>
<evidence type="ECO:0000259" key="3">
    <source>
        <dbReference type="SMART" id="SM00822"/>
    </source>
</evidence>
<protein>
    <submittedName>
        <fullName evidence="4">SDR family NAD(P)-dependent oxidoreductase</fullName>
        <ecNumber evidence="4">1.1.1.-</ecNumber>
    </submittedName>
</protein>
<dbReference type="EC" id="1.1.1.-" evidence="4"/>
<keyword evidence="2 4" id="KW-0560">Oxidoreductase</keyword>
<evidence type="ECO:0000256" key="2">
    <source>
        <dbReference type="ARBA" id="ARBA00023002"/>
    </source>
</evidence>
<name>A0ABW1CQC1_9ACTN</name>
<evidence type="ECO:0000313" key="5">
    <source>
        <dbReference type="Proteomes" id="UP001596058"/>
    </source>
</evidence>
<dbReference type="InterPro" id="IPR002347">
    <property type="entry name" value="SDR_fam"/>
</dbReference>
<dbReference type="RefSeq" id="WP_379516585.1">
    <property type="nucleotide sequence ID" value="NZ_JBHSPA010000027.1"/>
</dbReference>
<gene>
    <name evidence="4" type="ORF">ACFPZ3_24710</name>
</gene>
<dbReference type="GO" id="GO:0016491">
    <property type="term" value="F:oxidoreductase activity"/>
    <property type="evidence" value="ECO:0007669"/>
    <property type="project" value="UniProtKB-KW"/>
</dbReference>
<accession>A0ABW1CQC1</accession>
<sequence>MNEFSENAFLITGGGSGMGLATAQRLVAEGARVALAGRSPERLDKAVRELDAGDQVLAVPTDVSKLDELGALVSAIEQKFGRLDGVFANAGAAGFSRSGDVTEQAFDDVIATNLKGVYFTIQQAVRLMSDGGSVVVNGSWLAHRGLAFTSVYAASKAGVINLIRTLAADLAPSGIRVNAISPGYIVTEMFEAISSTPEAQEACRAQVALGRLGTPEDVADAAAFLLSPRSSYITGQELRVDGGLTTSVPL</sequence>
<dbReference type="CDD" id="cd05233">
    <property type="entry name" value="SDR_c"/>
    <property type="match status" value="1"/>
</dbReference>
<dbReference type="InterPro" id="IPR057326">
    <property type="entry name" value="KR_dom"/>
</dbReference>
<organism evidence="4 5">
    <name type="scientific">Nonomuraea insulae</name>
    <dbReference type="NCBI Taxonomy" id="1616787"/>
    <lineage>
        <taxon>Bacteria</taxon>
        <taxon>Bacillati</taxon>
        <taxon>Actinomycetota</taxon>
        <taxon>Actinomycetes</taxon>
        <taxon>Streptosporangiales</taxon>
        <taxon>Streptosporangiaceae</taxon>
        <taxon>Nonomuraea</taxon>
    </lineage>
</organism>
<dbReference type="PANTHER" id="PTHR43639:SF1">
    <property type="entry name" value="SHORT-CHAIN DEHYDROGENASE_REDUCTASE FAMILY PROTEIN"/>
    <property type="match status" value="1"/>
</dbReference>
<dbReference type="PROSITE" id="PS00061">
    <property type="entry name" value="ADH_SHORT"/>
    <property type="match status" value="1"/>
</dbReference>
<dbReference type="SUPFAM" id="SSF51735">
    <property type="entry name" value="NAD(P)-binding Rossmann-fold domains"/>
    <property type="match status" value="1"/>
</dbReference>
<dbReference type="PRINTS" id="PR00081">
    <property type="entry name" value="GDHRDH"/>
</dbReference>
<proteinExistence type="inferred from homology"/>
<comment type="caution">
    <text evidence="4">The sequence shown here is derived from an EMBL/GenBank/DDBJ whole genome shotgun (WGS) entry which is preliminary data.</text>
</comment>
<dbReference type="Proteomes" id="UP001596058">
    <property type="component" value="Unassembled WGS sequence"/>
</dbReference>
<dbReference type="SMART" id="SM00822">
    <property type="entry name" value="PKS_KR"/>
    <property type="match status" value="1"/>
</dbReference>